<gene>
    <name evidence="2" type="ORF">G7034_07525</name>
</gene>
<evidence type="ECO:0000313" key="2">
    <source>
        <dbReference type="EMBL" id="NGZ90098.1"/>
    </source>
</evidence>
<keyword evidence="3" id="KW-1185">Reference proteome</keyword>
<evidence type="ECO:0000313" key="3">
    <source>
        <dbReference type="Proteomes" id="UP000643701"/>
    </source>
</evidence>
<accession>A0A967AEH5</accession>
<dbReference type="Proteomes" id="UP000643701">
    <property type="component" value="Unassembled WGS sequence"/>
</dbReference>
<organism evidence="2 3">
    <name type="scientific">Psychroflexus maritimus</name>
    <dbReference type="NCBI Taxonomy" id="2714865"/>
    <lineage>
        <taxon>Bacteria</taxon>
        <taxon>Pseudomonadati</taxon>
        <taxon>Bacteroidota</taxon>
        <taxon>Flavobacteriia</taxon>
        <taxon>Flavobacteriales</taxon>
        <taxon>Flavobacteriaceae</taxon>
        <taxon>Psychroflexus</taxon>
    </lineage>
</organism>
<sequence>MKYIIRILAVLVLLSLFSGFYLSFSEEHKELGEKLIGFSVLGTVLFLMPLFIYHSWKGKKFSDYTLSKENLDKMREKGIDKF</sequence>
<evidence type="ECO:0000256" key="1">
    <source>
        <dbReference type="SAM" id="Phobius"/>
    </source>
</evidence>
<feature type="transmembrane region" description="Helical" evidence="1">
    <location>
        <begin position="35"/>
        <end position="53"/>
    </location>
</feature>
<name>A0A967AEH5_9FLAO</name>
<keyword evidence="1" id="KW-1133">Transmembrane helix</keyword>
<proteinExistence type="predicted"/>
<dbReference type="RefSeq" id="WP_166400343.1">
    <property type="nucleotide sequence ID" value="NZ_JAANAS010000050.1"/>
</dbReference>
<comment type="caution">
    <text evidence="2">The sequence shown here is derived from an EMBL/GenBank/DDBJ whole genome shotgun (WGS) entry which is preliminary data.</text>
</comment>
<dbReference type="EMBL" id="JAANAS010000050">
    <property type="protein sequence ID" value="NGZ90098.1"/>
    <property type="molecule type" value="Genomic_DNA"/>
</dbReference>
<keyword evidence="1" id="KW-0812">Transmembrane</keyword>
<reference evidence="2" key="1">
    <citation type="submission" date="2020-03" db="EMBL/GenBank/DDBJ databases">
        <title>Psychroflexus Maritimus sp. nov., isolate from marine sediment.</title>
        <authorList>
            <person name="Zhong Y.-L."/>
        </authorList>
    </citation>
    <scope>NUCLEOTIDE SEQUENCE</scope>
    <source>
        <strain evidence="2">C1</strain>
    </source>
</reference>
<keyword evidence="1" id="KW-0472">Membrane</keyword>
<dbReference type="AlphaFoldDB" id="A0A967AEH5"/>
<protein>
    <submittedName>
        <fullName evidence="2">Uncharacterized protein</fullName>
    </submittedName>
</protein>